<dbReference type="AlphaFoldDB" id="A0A0D7BIL8"/>
<dbReference type="EMBL" id="KN880470">
    <property type="protein sequence ID" value="KIY70292.1"/>
    <property type="molecule type" value="Genomic_DNA"/>
</dbReference>
<reference evidence="2 3" key="1">
    <citation type="journal article" date="2015" name="Fungal Genet. Biol.">
        <title>Evolution of novel wood decay mechanisms in Agaricales revealed by the genome sequences of Fistulina hepatica and Cylindrobasidium torrendii.</title>
        <authorList>
            <person name="Floudas D."/>
            <person name="Held B.W."/>
            <person name="Riley R."/>
            <person name="Nagy L.G."/>
            <person name="Koehler G."/>
            <person name="Ransdell A.S."/>
            <person name="Younus H."/>
            <person name="Chow J."/>
            <person name="Chiniquy J."/>
            <person name="Lipzen A."/>
            <person name="Tritt A."/>
            <person name="Sun H."/>
            <person name="Haridas S."/>
            <person name="LaButti K."/>
            <person name="Ohm R.A."/>
            <person name="Kues U."/>
            <person name="Blanchette R.A."/>
            <person name="Grigoriev I.V."/>
            <person name="Minto R.E."/>
            <person name="Hibbett D.S."/>
        </authorList>
    </citation>
    <scope>NUCLEOTIDE SEQUENCE [LARGE SCALE GENOMIC DNA]</scope>
    <source>
        <strain evidence="2 3">FP15055 ss-10</strain>
    </source>
</reference>
<accession>A0A0D7BIL8</accession>
<proteinExistence type="predicted"/>
<organism evidence="2 3">
    <name type="scientific">Cylindrobasidium torrendii FP15055 ss-10</name>
    <dbReference type="NCBI Taxonomy" id="1314674"/>
    <lineage>
        <taxon>Eukaryota</taxon>
        <taxon>Fungi</taxon>
        <taxon>Dikarya</taxon>
        <taxon>Basidiomycota</taxon>
        <taxon>Agaricomycotina</taxon>
        <taxon>Agaricomycetes</taxon>
        <taxon>Agaricomycetidae</taxon>
        <taxon>Agaricales</taxon>
        <taxon>Marasmiineae</taxon>
        <taxon>Physalacriaceae</taxon>
        <taxon>Cylindrobasidium</taxon>
    </lineage>
</organism>
<dbReference type="Proteomes" id="UP000054007">
    <property type="component" value="Unassembled WGS sequence"/>
</dbReference>
<evidence type="ECO:0000313" key="3">
    <source>
        <dbReference type="Proteomes" id="UP000054007"/>
    </source>
</evidence>
<sequence>MSANNELGEKVRSAAGVIHGVGDYIRFGAMGALNAIFNEKDTEQKNENAAEKGREELDEGWKKLQVHPHSADKEVVAEPTPVPADHVAVSPAK</sequence>
<keyword evidence="3" id="KW-1185">Reference proteome</keyword>
<protein>
    <submittedName>
        <fullName evidence="2">Uncharacterized protein</fullName>
    </submittedName>
</protein>
<feature type="region of interest" description="Disordered" evidence="1">
    <location>
        <begin position="65"/>
        <end position="93"/>
    </location>
</feature>
<evidence type="ECO:0000256" key="1">
    <source>
        <dbReference type="SAM" id="MobiDB-lite"/>
    </source>
</evidence>
<dbReference type="OrthoDB" id="2590867at2759"/>
<name>A0A0D7BIL8_9AGAR</name>
<gene>
    <name evidence="2" type="ORF">CYLTODRAFT_451857</name>
</gene>
<evidence type="ECO:0000313" key="2">
    <source>
        <dbReference type="EMBL" id="KIY70292.1"/>
    </source>
</evidence>